<evidence type="ECO:0000313" key="2">
    <source>
        <dbReference type="EMBL" id="MBG6085958.1"/>
    </source>
</evidence>
<reference evidence="2" key="1">
    <citation type="submission" date="2020-11" db="EMBL/GenBank/DDBJ databases">
        <title>Sequencing the genomes of 1000 actinobacteria strains.</title>
        <authorList>
            <person name="Klenk H.-P."/>
        </authorList>
    </citation>
    <scope>NUCLEOTIDE SEQUENCE</scope>
    <source>
        <strain evidence="2">DSM 43175</strain>
    </source>
</reference>
<gene>
    <name evidence="2" type="ORF">IW256_000071</name>
</gene>
<dbReference type="PANTHER" id="PTHR36503:SF3">
    <property type="entry name" value="BLR0126 PROTEIN"/>
    <property type="match status" value="1"/>
</dbReference>
<feature type="domain" description="VOC" evidence="1">
    <location>
        <begin position="5"/>
        <end position="129"/>
    </location>
</feature>
<proteinExistence type="predicted"/>
<dbReference type="InterPro" id="IPR029068">
    <property type="entry name" value="Glyas_Bleomycin-R_OHBP_Dase"/>
</dbReference>
<evidence type="ECO:0000313" key="3">
    <source>
        <dbReference type="Proteomes" id="UP000614047"/>
    </source>
</evidence>
<dbReference type="SUPFAM" id="SSF54593">
    <property type="entry name" value="Glyoxalase/Bleomycin resistance protein/Dihydroxybiphenyl dioxygenase"/>
    <property type="match status" value="1"/>
</dbReference>
<dbReference type="PANTHER" id="PTHR36503">
    <property type="entry name" value="BLR2520 PROTEIN"/>
    <property type="match status" value="1"/>
</dbReference>
<sequence>MMDAKIYGFGLVVEDIPRSLEFYRHAGLDIPAEADKEPHVQVTLPGGIHLIWDSADTVRSFQPDWREPTGGHRIAIAFACPDPAGVDAAYARLTGLGHQGLKEPWDAVWQQRYAIVLDPDGNHVELFAPLG</sequence>
<dbReference type="AlphaFoldDB" id="A0A931DFS3"/>
<dbReference type="Pfam" id="PF00903">
    <property type="entry name" value="Glyoxalase"/>
    <property type="match status" value="1"/>
</dbReference>
<protein>
    <submittedName>
        <fullName evidence="2">Catechol 2,3-dioxygenase-like lactoylglutathione lyase family enzyme</fullName>
    </submittedName>
</protein>
<accession>A0A931DFS3</accession>
<keyword evidence="3" id="KW-1185">Reference proteome</keyword>
<comment type="caution">
    <text evidence="2">The sequence shown here is derived from an EMBL/GenBank/DDBJ whole genome shotgun (WGS) entry which is preliminary data.</text>
</comment>
<dbReference type="EMBL" id="JADOUA010000001">
    <property type="protein sequence ID" value="MBG6085958.1"/>
    <property type="molecule type" value="Genomic_DNA"/>
</dbReference>
<dbReference type="PROSITE" id="PS51819">
    <property type="entry name" value="VOC"/>
    <property type="match status" value="1"/>
</dbReference>
<dbReference type="InterPro" id="IPR004360">
    <property type="entry name" value="Glyas_Fos-R_dOase_dom"/>
</dbReference>
<organism evidence="2 3">
    <name type="scientific">Actinomadura viridis</name>
    <dbReference type="NCBI Taxonomy" id="58110"/>
    <lineage>
        <taxon>Bacteria</taxon>
        <taxon>Bacillati</taxon>
        <taxon>Actinomycetota</taxon>
        <taxon>Actinomycetes</taxon>
        <taxon>Streptosporangiales</taxon>
        <taxon>Thermomonosporaceae</taxon>
        <taxon>Actinomadura</taxon>
    </lineage>
</organism>
<dbReference type="Gene3D" id="3.10.180.10">
    <property type="entry name" value="2,3-Dihydroxybiphenyl 1,2-Dioxygenase, domain 1"/>
    <property type="match status" value="1"/>
</dbReference>
<dbReference type="Proteomes" id="UP000614047">
    <property type="component" value="Unassembled WGS sequence"/>
</dbReference>
<dbReference type="RefSeq" id="WP_231403579.1">
    <property type="nucleotide sequence ID" value="NZ_BAABES010000014.1"/>
</dbReference>
<dbReference type="GO" id="GO:0016829">
    <property type="term" value="F:lyase activity"/>
    <property type="evidence" value="ECO:0007669"/>
    <property type="project" value="UniProtKB-KW"/>
</dbReference>
<keyword evidence="2" id="KW-0456">Lyase</keyword>
<dbReference type="InterPro" id="IPR037523">
    <property type="entry name" value="VOC_core"/>
</dbReference>
<name>A0A931DFS3_9ACTN</name>
<evidence type="ECO:0000259" key="1">
    <source>
        <dbReference type="PROSITE" id="PS51819"/>
    </source>
</evidence>